<evidence type="ECO:0000256" key="4">
    <source>
        <dbReference type="ARBA" id="ARBA00023136"/>
    </source>
</evidence>
<feature type="transmembrane region" description="Helical" evidence="5">
    <location>
        <begin position="321"/>
        <end position="339"/>
    </location>
</feature>
<dbReference type="EMBL" id="MG744347">
    <property type="protein sequence ID" value="QBI37944.1"/>
    <property type="molecule type" value="Genomic_DNA"/>
</dbReference>
<keyword evidence="7" id="KW-0496">Mitochondrion</keyword>
<dbReference type="GO" id="GO:0008137">
    <property type="term" value="F:NADH dehydrogenase (ubiquinone) activity"/>
    <property type="evidence" value="ECO:0007669"/>
    <property type="project" value="InterPro"/>
</dbReference>
<evidence type="ECO:0000256" key="1">
    <source>
        <dbReference type="ARBA" id="ARBA00004141"/>
    </source>
</evidence>
<evidence type="ECO:0000256" key="5">
    <source>
        <dbReference type="SAM" id="Phobius"/>
    </source>
</evidence>
<feature type="transmembrane region" description="Helical" evidence="5">
    <location>
        <begin position="519"/>
        <end position="541"/>
    </location>
</feature>
<dbReference type="AlphaFoldDB" id="A0A6G5NK25"/>
<organism evidence="7">
    <name type="scientific">Tetrahymena rostrata</name>
    <dbReference type="NCBI Taxonomy" id="5909"/>
    <lineage>
        <taxon>Eukaryota</taxon>
        <taxon>Sar</taxon>
        <taxon>Alveolata</taxon>
        <taxon>Ciliophora</taxon>
        <taxon>Intramacronucleata</taxon>
        <taxon>Oligohymenophorea</taxon>
        <taxon>Hymenostomatida</taxon>
        <taxon>Tetrahymenina</taxon>
        <taxon>Tetrahymenidae</taxon>
        <taxon>Tetrahymena</taxon>
    </lineage>
</organism>
<evidence type="ECO:0000259" key="6">
    <source>
        <dbReference type="Pfam" id="PF00361"/>
    </source>
</evidence>
<sequence>MFHLAKNLIKKSIIFLCNTVSKKEVITNEAINFINNIKIFIKKNYMYMLLVLLIHIWVICSIDYYQYIRNLNGNNWTNTYTTGSYSTKITFVFLLFPLWLINTLHNIYTIFLITWTEILLSDKEMLRKVITPSDIIIHKLWYYDMFVNIDTNSFKLKYLYNLLNNFSTKNTTNNFYEYLVSYPIFLFTGLLFLFTTLFSLLCLSYLGLYGVFVLNLLSISLFWFSMIFYFDNIMSNNGYYLINLGKWMYLSSGYKVSFDLLIDSTSISFSFLTLTIGIFVYIYTFSYFRYEPLVERLMLFLNLFMISMILLVSSGNFIVMFLGWELIGLTSFFLINFWSTRVGTLKAAFKAFSFNKLSDLFLFFAILLIFNTTYNLDILTFNSQIFLYESYTIEMSYFSINLIEIISFFFISCAFIKSAQLGAHIWLPDSMEAPVPASALIHSATLVSAGIYLLLRLSPLFELSYYAYYVIPTIGSLTAFYGGIVSAFQSDTKKTLAYSTISHCGFLMVTYSTGVFEYVILYLYVHGFFKAATFLCMGNVNRFNRNIQDFKRMGGFYKYLPFECYASFVCMINLSGLPLTLGFYIKHLLFIGLNNSYVIYYIIYSSLILGATAGVFYSYRLFYSIFFDVKKGKKTIYTQANRKILNSIYYTNTSLASNIAIISLVVISYVTTLYLYNTTLNKFYLLSDLKTLNLNNGYSYFYAPDNNFLNTVSILNWFIIILIVSVIFLNWRQTYYYSSSIDSLGKFILFSYFFYLITKYII</sequence>
<dbReference type="GO" id="GO:0042773">
    <property type="term" value="P:ATP synthesis coupled electron transport"/>
    <property type="evidence" value="ECO:0007669"/>
    <property type="project" value="InterPro"/>
</dbReference>
<feature type="transmembrane region" description="Helical" evidence="5">
    <location>
        <begin position="45"/>
        <end position="68"/>
    </location>
</feature>
<dbReference type="GO" id="GO:0015990">
    <property type="term" value="P:electron transport coupled proton transport"/>
    <property type="evidence" value="ECO:0007669"/>
    <property type="project" value="TreeGrafter"/>
</dbReference>
<feature type="transmembrane region" description="Helical" evidence="5">
    <location>
        <begin position="467"/>
        <end position="488"/>
    </location>
</feature>
<feature type="transmembrane region" description="Helical" evidence="5">
    <location>
        <begin position="180"/>
        <end position="201"/>
    </location>
</feature>
<feature type="transmembrane region" description="Helical" evidence="5">
    <location>
        <begin position="562"/>
        <end position="585"/>
    </location>
</feature>
<feature type="transmembrane region" description="Helical" evidence="5">
    <location>
        <begin position="88"/>
        <end position="120"/>
    </location>
</feature>
<evidence type="ECO:0000256" key="2">
    <source>
        <dbReference type="ARBA" id="ARBA00022692"/>
    </source>
</evidence>
<feature type="domain" description="NADH:quinone oxidoreductase/Mrp antiporter transmembrane" evidence="6">
    <location>
        <begin position="314"/>
        <end position="604"/>
    </location>
</feature>
<comment type="subcellular location">
    <subcellularLocation>
        <location evidence="1">Membrane</location>
        <topology evidence="1">Multi-pass membrane protein</topology>
    </subcellularLocation>
</comment>
<protein>
    <submittedName>
        <fullName evidence="7">NADH dehydrogenase subunit 5</fullName>
    </submittedName>
</protein>
<accession>A0A6G5NK25</accession>
<reference evidence="7" key="1">
    <citation type="submission" date="2018-01" db="EMBL/GenBank/DDBJ databases">
        <title>Tetrahymena rostrata mitochondrial DNA sequence.</title>
        <authorList>
            <person name="Billman-Jacobe H."/>
            <person name="Young N."/>
        </authorList>
    </citation>
    <scope>NUCLEOTIDE SEQUENCE</scope>
    <source>
        <strain evidence="7">TRO1</strain>
    </source>
</reference>
<feature type="transmembrane region" description="Helical" evidence="5">
    <location>
        <begin position="360"/>
        <end position="376"/>
    </location>
</feature>
<feature type="transmembrane region" description="Helical" evidence="5">
    <location>
        <begin position="208"/>
        <end position="230"/>
    </location>
</feature>
<dbReference type="InterPro" id="IPR001750">
    <property type="entry name" value="ND/Mrp_TM"/>
</dbReference>
<proteinExistence type="predicted"/>
<dbReference type="PANTHER" id="PTHR42829:SF2">
    <property type="entry name" value="NADH-UBIQUINONE OXIDOREDUCTASE CHAIN 5"/>
    <property type="match status" value="1"/>
</dbReference>
<evidence type="ECO:0000256" key="3">
    <source>
        <dbReference type="ARBA" id="ARBA00022989"/>
    </source>
</evidence>
<feature type="transmembrane region" description="Helical" evidence="5">
    <location>
        <begin position="743"/>
        <end position="761"/>
    </location>
</feature>
<feature type="transmembrane region" description="Helical" evidence="5">
    <location>
        <begin position="267"/>
        <end position="285"/>
    </location>
</feature>
<name>A0A6G5NK25_TETRO</name>
<dbReference type="PANTHER" id="PTHR42829">
    <property type="entry name" value="NADH-UBIQUINONE OXIDOREDUCTASE CHAIN 5"/>
    <property type="match status" value="1"/>
</dbReference>
<feature type="transmembrane region" description="Helical" evidence="5">
    <location>
        <begin position="708"/>
        <end position="731"/>
    </location>
</feature>
<feature type="transmembrane region" description="Helical" evidence="5">
    <location>
        <begin position="648"/>
        <end position="676"/>
    </location>
</feature>
<feature type="transmembrane region" description="Helical" evidence="5">
    <location>
        <begin position="597"/>
        <end position="627"/>
    </location>
</feature>
<keyword evidence="3 5" id="KW-1133">Transmembrane helix</keyword>
<evidence type="ECO:0000313" key="7">
    <source>
        <dbReference type="EMBL" id="QBI37944.1"/>
    </source>
</evidence>
<gene>
    <name evidence="7" type="primary">nad5</name>
</gene>
<dbReference type="PRINTS" id="PR01434">
    <property type="entry name" value="NADHDHGNASE5"/>
</dbReference>
<keyword evidence="4 5" id="KW-0472">Membrane</keyword>
<dbReference type="Pfam" id="PF00361">
    <property type="entry name" value="Proton_antipo_M"/>
    <property type="match status" value="1"/>
</dbReference>
<dbReference type="GO" id="GO:0016020">
    <property type="term" value="C:membrane"/>
    <property type="evidence" value="ECO:0007669"/>
    <property type="project" value="UniProtKB-SubCell"/>
</dbReference>
<geneLocation type="mitochondrion" evidence="7"/>
<keyword evidence="2 5" id="KW-0812">Transmembrane</keyword>
<dbReference type="GO" id="GO:0003954">
    <property type="term" value="F:NADH dehydrogenase activity"/>
    <property type="evidence" value="ECO:0007669"/>
    <property type="project" value="TreeGrafter"/>
</dbReference>
<feature type="transmembrane region" description="Helical" evidence="5">
    <location>
        <begin position="396"/>
        <end position="416"/>
    </location>
</feature>
<feature type="transmembrane region" description="Helical" evidence="5">
    <location>
        <begin position="297"/>
        <end position="315"/>
    </location>
</feature>
<feature type="transmembrane region" description="Helical" evidence="5">
    <location>
        <begin position="495"/>
        <end position="513"/>
    </location>
</feature>
<feature type="transmembrane region" description="Helical" evidence="5">
    <location>
        <begin position="437"/>
        <end position="455"/>
    </location>
</feature>
<dbReference type="InterPro" id="IPR003945">
    <property type="entry name" value="NU5C-like"/>
</dbReference>